<keyword evidence="3" id="KW-1185">Reference proteome</keyword>
<evidence type="ECO:0000256" key="1">
    <source>
        <dbReference type="SAM" id="SignalP"/>
    </source>
</evidence>
<accession>A0ABR6HN28</accession>
<evidence type="ECO:0000313" key="2">
    <source>
        <dbReference type="EMBL" id="MBB3711897.1"/>
    </source>
</evidence>
<keyword evidence="1" id="KW-0732">Signal</keyword>
<comment type="caution">
    <text evidence="2">The sequence shown here is derived from an EMBL/GenBank/DDBJ whole genome shotgun (WGS) entry which is preliminary data.</text>
</comment>
<sequence>MSNRYTIAAVAAAMTLPAGMGLAETYDATGTGYGTASSEVMEAGDSMMVVHANTQYERLDMGDETHPMASLTGPCFGAVSMIDGAAEGSGNCLYTDADGDMAVMRWTVTGMSEEGRTMGDWEIAGGTGKWQQATGSGSFDAGGEGADYTNNFTGEIMLQ</sequence>
<feature type="chain" id="PRO_5045440641" evidence="1">
    <location>
        <begin position="24"/>
        <end position="159"/>
    </location>
</feature>
<reference evidence="2 3" key="1">
    <citation type="submission" date="2020-08" db="EMBL/GenBank/DDBJ databases">
        <title>Genomic Encyclopedia of Type Strains, Phase III (KMG-III): the genomes of soil and plant-associated and newly described type strains.</title>
        <authorList>
            <person name="Whitman W."/>
        </authorList>
    </citation>
    <scope>NUCLEOTIDE SEQUENCE [LARGE SCALE GENOMIC DNA]</scope>
    <source>
        <strain evidence="2 3">CECT 8572</strain>
    </source>
</reference>
<dbReference type="RefSeq" id="WP_183471367.1">
    <property type="nucleotide sequence ID" value="NZ_JACIBX010000004.1"/>
</dbReference>
<dbReference type="Proteomes" id="UP000576152">
    <property type="component" value="Unassembled WGS sequence"/>
</dbReference>
<protein>
    <submittedName>
        <fullName evidence="2">Uncharacterized protein</fullName>
    </submittedName>
</protein>
<dbReference type="EMBL" id="JACIBX010000004">
    <property type="protein sequence ID" value="MBB3711897.1"/>
    <property type="molecule type" value="Genomic_DNA"/>
</dbReference>
<organism evidence="2 3">
    <name type="scientific">Limimaricola variabilis</name>
    <dbReference type="NCBI Taxonomy" id="1492771"/>
    <lineage>
        <taxon>Bacteria</taxon>
        <taxon>Pseudomonadati</taxon>
        <taxon>Pseudomonadota</taxon>
        <taxon>Alphaproteobacteria</taxon>
        <taxon>Rhodobacterales</taxon>
        <taxon>Paracoccaceae</taxon>
        <taxon>Limimaricola</taxon>
    </lineage>
</organism>
<feature type="signal peptide" evidence="1">
    <location>
        <begin position="1"/>
        <end position="23"/>
    </location>
</feature>
<proteinExistence type="predicted"/>
<evidence type="ECO:0000313" key="3">
    <source>
        <dbReference type="Proteomes" id="UP000576152"/>
    </source>
</evidence>
<name>A0ABR6HN28_9RHOB</name>
<gene>
    <name evidence="2" type="ORF">FHS00_001473</name>
</gene>